<accession>A0A4Y2CPW2</accession>
<sequence>MHNGSTRPISPVVQRGWKTEVATFPASPVRGCVEKWLEDWLGVFAGGFELCWSGDGVSGGGSVWLSVILCAIPNEVVLSSVGVEKTVTVLPLIFLHLTFPV</sequence>
<gene>
    <name evidence="1" type="ORF">AVEN_266357_1</name>
</gene>
<dbReference type="EMBL" id="BGPR01000228">
    <property type="protein sequence ID" value="GBM06403.1"/>
    <property type="molecule type" value="Genomic_DNA"/>
</dbReference>
<comment type="caution">
    <text evidence="1">The sequence shown here is derived from an EMBL/GenBank/DDBJ whole genome shotgun (WGS) entry which is preliminary data.</text>
</comment>
<organism evidence="1 2">
    <name type="scientific">Araneus ventricosus</name>
    <name type="common">Orbweaver spider</name>
    <name type="synonym">Epeira ventricosa</name>
    <dbReference type="NCBI Taxonomy" id="182803"/>
    <lineage>
        <taxon>Eukaryota</taxon>
        <taxon>Metazoa</taxon>
        <taxon>Ecdysozoa</taxon>
        <taxon>Arthropoda</taxon>
        <taxon>Chelicerata</taxon>
        <taxon>Arachnida</taxon>
        <taxon>Araneae</taxon>
        <taxon>Araneomorphae</taxon>
        <taxon>Entelegynae</taxon>
        <taxon>Araneoidea</taxon>
        <taxon>Araneidae</taxon>
        <taxon>Araneus</taxon>
    </lineage>
</organism>
<proteinExistence type="predicted"/>
<dbReference type="AlphaFoldDB" id="A0A4Y2CPW2"/>
<protein>
    <submittedName>
        <fullName evidence="1">Uncharacterized protein</fullName>
    </submittedName>
</protein>
<reference evidence="1 2" key="1">
    <citation type="journal article" date="2019" name="Sci. Rep.">
        <title>Orb-weaving spider Araneus ventricosus genome elucidates the spidroin gene catalogue.</title>
        <authorList>
            <person name="Kono N."/>
            <person name="Nakamura H."/>
            <person name="Ohtoshi R."/>
            <person name="Moran D.A.P."/>
            <person name="Shinohara A."/>
            <person name="Yoshida Y."/>
            <person name="Fujiwara M."/>
            <person name="Mori M."/>
            <person name="Tomita M."/>
            <person name="Arakawa K."/>
        </authorList>
    </citation>
    <scope>NUCLEOTIDE SEQUENCE [LARGE SCALE GENOMIC DNA]</scope>
</reference>
<dbReference type="Proteomes" id="UP000499080">
    <property type="component" value="Unassembled WGS sequence"/>
</dbReference>
<keyword evidence="2" id="KW-1185">Reference proteome</keyword>
<evidence type="ECO:0000313" key="1">
    <source>
        <dbReference type="EMBL" id="GBM06403.1"/>
    </source>
</evidence>
<evidence type="ECO:0000313" key="2">
    <source>
        <dbReference type="Proteomes" id="UP000499080"/>
    </source>
</evidence>
<name>A0A4Y2CPW2_ARAVE</name>